<proteinExistence type="predicted"/>
<dbReference type="PROSITE" id="PS51354">
    <property type="entry name" value="GLUTAREDOXIN_2"/>
    <property type="match status" value="1"/>
</dbReference>
<gene>
    <name evidence="2" type="ORF">AKJ39_00945</name>
</gene>
<name>A0A656YX43_9EURY</name>
<organism evidence="2 3">
    <name type="scientific">candidate division MSBL1 archaeon SCGC-AAA259J03</name>
    <dbReference type="NCBI Taxonomy" id="1698269"/>
    <lineage>
        <taxon>Archaea</taxon>
        <taxon>Methanobacteriati</taxon>
        <taxon>Methanobacteriota</taxon>
        <taxon>candidate division MSBL1</taxon>
    </lineage>
</organism>
<reference evidence="2 3" key="1">
    <citation type="journal article" date="2016" name="Sci. Rep.">
        <title>Metabolic traits of an uncultured archaeal lineage -MSBL1- from brine pools of the Red Sea.</title>
        <authorList>
            <person name="Mwirichia R."/>
            <person name="Alam I."/>
            <person name="Rashid M."/>
            <person name="Vinu M."/>
            <person name="Ba-Alawi W."/>
            <person name="Anthony Kamau A."/>
            <person name="Kamanda Ngugi D."/>
            <person name="Goker M."/>
            <person name="Klenk H.P."/>
            <person name="Bajic V."/>
            <person name="Stingl U."/>
        </authorList>
    </citation>
    <scope>NUCLEOTIDE SEQUENCE [LARGE SCALE GENOMIC DNA]</scope>
    <source>
        <strain evidence="2">SCGC-AAA259J03</strain>
    </source>
</reference>
<dbReference type="Pfam" id="PF00462">
    <property type="entry name" value="Glutaredoxin"/>
    <property type="match status" value="1"/>
</dbReference>
<protein>
    <recommendedName>
        <fullName evidence="1">Glutaredoxin domain-containing protein</fullName>
    </recommendedName>
</protein>
<dbReference type="SUPFAM" id="SSF52833">
    <property type="entry name" value="Thioredoxin-like"/>
    <property type="match status" value="1"/>
</dbReference>
<dbReference type="Proteomes" id="UP000070257">
    <property type="component" value="Unassembled WGS sequence"/>
</dbReference>
<dbReference type="InterPro" id="IPR002109">
    <property type="entry name" value="Glutaredoxin"/>
</dbReference>
<dbReference type="Gene3D" id="3.40.30.10">
    <property type="entry name" value="Glutaredoxin"/>
    <property type="match status" value="1"/>
</dbReference>
<dbReference type="InterPro" id="IPR036249">
    <property type="entry name" value="Thioredoxin-like_sf"/>
</dbReference>
<dbReference type="AlphaFoldDB" id="A0A656YX43"/>
<evidence type="ECO:0000313" key="3">
    <source>
        <dbReference type="Proteomes" id="UP000070257"/>
    </source>
</evidence>
<dbReference type="EMBL" id="LHXT01000007">
    <property type="protein sequence ID" value="KXA98744.1"/>
    <property type="molecule type" value="Genomic_DNA"/>
</dbReference>
<evidence type="ECO:0000259" key="1">
    <source>
        <dbReference type="Pfam" id="PF00462"/>
    </source>
</evidence>
<accession>A0A656YX43</accession>
<feature type="domain" description="Glutaredoxin" evidence="1">
    <location>
        <begin position="2"/>
        <end position="47"/>
    </location>
</feature>
<comment type="caution">
    <text evidence="2">The sequence shown here is derived from an EMBL/GenBank/DDBJ whole genome shotgun (WGS) entry which is preliminary data.</text>
</comment>
<evidence type="ECO:0000313" key="2">
    <source>
        <dbReference type="EMBL" id="KXA98744.1"/>
    </source>
</evidence>
<sequence length="62" mass="7333">MRRILDELNVNYEELDIDKEPKYREELDEKMGNADRVPVLEKNGEVIHIGYGSKEDIEKKLD</sequence>
<keyword evidence="3" id="KW-1185">Reference proteome</keyword>